<protein>
    <submittedName>
        <fullName evidence="1">Uncharacterized protein</fullName>
    </submittedName>
</protein>
<evidence type="ECO:0000313" key="1">
    <source>
        <dbReference type="EMBL" id="KAF3835868.1"/>
    </source>
</evidence>
<organism evidence="1 2">
    <name type="scientific">Dissostichus mawsoni</name>
    <name type="common">Antarctic cod</name>
    <dbReference type="NCBI Taxonomy" id="36200"/>
    <lineage>
        <taxon>Eukaryota</taxon>
        <taxon>Metazoa</taxon>
        <taxon>Chordata</taxon>
        <taxon>Craniata</taxon>
        <taxon>Vertebrata</taxon>
        <taxon>Euteleostomi</taxon>
        <taxon>Actinopterygii</taxon>
        <taxon>Neopterygii</taxon>
        <taxon>Teleostei</taxon>
        <taxon>Neoteleostei</taxon>
        <taxon>Acanthomorphata</taxon>
        <taxon>Eupercaria</taxon>
        <taxon>Perciformes</taxon>
        <taxon>Notothenioidei</taxon>
        <taxon>Nototheniidae</taxon>
        <taxon>Dissostichus</taxon>
    </lineage>
</organism>
<dbReference type="EMBL" id="JAAKFY010000024">
    <property type="protein sequence ID" value="KAF3835868.1"/>
    <property type="molecule type" value="Genomic_DNA"/>
</dbReference>
<sequence length="80" mass="9231">MLKTKVQYPVDLEGVASMRLKMAMALVKNSDDLSQLCRACGEHSIGPMVDQWIRSCIYFLTNIWLEDWDTPWIGYLYITG</sequence>
<comment type="caution">
    <text evidence="1">The sequence shown here is derived from an EMBL/GenBank/DDBJ whole genome shotgun (WGS) entry which is preliminary data.</text>
</comment>
<dbReference type="Proteomes" id="UP000518266">
    <property type="component" value="Unassembled WGS sequence"/>
</dbReference>
<evidence type="ECO:0000313" key="2">
    <source>
        <dbReference type="Proteomes" id="UP000518266"/>
    </source>
</evidence>
<proteinExistence type="predicted"/>
<dbReference type="OrthoDB" id="413122at2759"/>
<gene>
    <name evidence="1" type="ORF">F7725_028426</name>
</gene>
<name>A0A7J5XI39_DISMA</name>
<keyword evidence="2" id="KW-1185">Reference proteome</keyword>
<reference evidence="1 2" key="1">
    <citation type="submission" date="2020-03" db="EMBL/GenBank/DDBJ databases">
        <title>Dissostichus mawsoni Genome sequencing and assembly.</title>
        <authorList>
            <person name="Park H."/>
        </authorList>
    </citation>
    <scope>NUCLEOTIDE SEQUENCE [LARGE SCALE GENOMIC DNA]</scope>
    <source>
        <strain evidence="1">DM0001</strain>
        <tissue evidence="1">Muscle</tissue>
    </source>
</reference>
<dbReference type="AlphaFoldDB" id="A0A7J5XI39"/>
<accession>A0A7J5XI39</accession>